<dbReference type="GO" id="GO:0005829">
    <property type="term" value="C:cytosol"/>
    <property type="evidence" value="ECO:0007669"/>
    <property type="project" value="TreeGrafter"/>
</dbReference>
<dbReference type="Gene3D" id="6.10.250.690">
    <property type="match status" value="1"/>
</dbReference>
<evidence type="ECO:0000256" key="4">
    <source>
        <dbReference type="ARBA" id="ARBA00023163"/>
    </source>
</evidence>
<dbReference type="InterPro" id="IPR016032">
    <property type="entry name" value="Sig_transdc_resp-reg_C-effctor"/>
</dbReference>
<dbReference type="Pfam" id="PF00486">
    <property type="entry name" value="Trans_reg_C"/>
    <property type="match status" value="1"/>
</dbReference>
<dbReference type="GO" id="GO:0000976">
    <property type="term" value="F:transcription cis-regulatory region binding"/>
    <property type="evidence" value="ECO:0007669"/>
    <property type="project" value="TreeGrafter"/>
</dbReference>
<dbReference type="InterPro" id="IPR039420">
    <property type="entry name" value="WalR-like"/>
</dbReference>
<dbReference type="GO" id="GO:0006355">
    <property type="term" value="P:regulation of DNA-templated transcription"/>
    <property type="evidence" value="ECO:0007669"/>
    <property type="project" value="InterPro"/>
</dbReference>
<feature type="compositionally biased region" description="Low complexity" evidence="5">
    <location>
        <begin position="124"/>
        <end position="135"/>
    </location>
</feature>
<keyword evidence="3" id="KW-0238">DNA-binding</keyword>
<sequence>MQDLHALVVEDDPDISSALVETLEGAGFRVTSARDGRQAVEVAAGDPPDLVTLDLTLPHMDGIEVCRRIRESSDCYIVIVSARSDEVDKLIGLEVGADDFVLKPFSPRELRARVAALFRRPRSAGTTDDASASSTLHVPSPSQPADEPSTISAGAGLVINSARREVQVDGAIVDLTRIEYDVLEYLATHLSRVCTREEMVLAIWSSALTHDHHLVDVHVANLRGKLRRHSDATWIHTIRGIGYRMDREGSQEDRRAGGGPYLVARIDSEDWARGLDF</sequence>
<feature type="region of interest" description="Disordered" evidence="5">
    <location>
        <begin position="124"/>
        <end position="151"/>
    </location>
</feature>
<gene>
    <name evidence="8" type="ORF">UFOPK3662_01013</name>
</gene>
<feature type="domain" description="OmpR/PhoB-type" evidence="7">
    <location>
        <begin position="148"/>
        <end position="247"/>
    </location>
</feature>
<dbReference type="PROSITE" id="PS51755">
    <property type="entry name" value="OMPR_PHOB"/>
    <property type="match status" value="1"/>
</dbReference>
<dbReference type="InterPro" id="IPR011006">
    <property type="entry name" value="CheY-like_superfamily"/>
</dbReference>
<dbReference type="SUPFAM" id="SSF46894">
    <property type="entry name" value="C-terminal effector domain of the bipartite response regulators"/>
    <property type="match status" value="1"/>
</dbReference>
<dbReference type="InterPro" id="IPR001789">
    <property type="entry name" value="Sig_transdc_resp-reg_receiver"/>
</dbReference>
<organism evidence="8">
    <name type="scientific">freshwater metagenome</name>
    <dbReference type="NCBI Taxonomy" id="449393"/>
    <lineage>
        <taxon>unclassified sequences</taxon>
        <taxon>metagenomes</taxon>
        <taxon>ecological metagenomes</taxon>
    </lineage>
</organism>
<dbReference type="PANTHER" id="PTHR48111">
    <property type="entry name" value="REGULATOR OF RPOS"/>
    <property type="match status" value="1"/>
</dbReference>
<proteinExistence type="predicted"/>
<dbReference type="Pfam" id="PF00072">
    <property type="entry name" value="Response_reg"/>
    <property type="match status" value="1"/>
</dbReference>
<name>A0A6J7IAH0_9ZZZZ</name>
<evidence type="ECO:0000259" key="6">
    <source>
        <dbReference type="PROSITE" id="PS50110"/>
    </source>
</evidence>
<dbReference type="CDD" id="cd00383">
    <property type="entry name" value="trans_reg_C"/>
    <property type="match status" value="1"/>
</dbReference>
<evidence type="ECO:0000256" key="5">
    <source>
        <dbReference type="SAM" id="MobiDB-lite"/>
    </source>
</evidence>
<keyword evidence="1" id="KW-0597">Phosphoprotein</keyword>
<dbReference type="Gene3D" id="1.10.10.10">
    <property type="entry name" value="Winged helix-like DNA-binding domain superfamily/Winged helix DNA-binding domain"/>
    <property type="match status" value="1"/>
</dbReference>
<protein>
    <submittedName>
        <fullName evidence="8">Unannotated protein</fullName>
    </submittedName>
</protein>
<dbReference type="Gene3D" id="3.40.50.2300">
    <property type="match status" value="1"/>
</dbReference>
<evidence type="ECO:0000256" key="2">
    <source>
        <dbReference type="ARBA" id="ARBA00023015"/>
    </source>
</evidence>
<dbReference type="SMART" id="SM00448">
    <property type="entry name" value="REC"/>
    <property type="match status" value="1"/>
</dbReference>
<dbReference type="PROSITE" id="PS50110">
    <property type="entry name" value="RESPONSE_REGULATORY"/>
    <property type="match status" value="1"/>
</dbReference>
<evidence type="ECO:0000313" key="8">
    <source>
        <dbReference type="EMBL" id="CAB4927476.1"/>
    </source>
</evidence>
<dbReference type="InterPro" id="IPR036388">
    <property type="entry name" value="WH-like_DNA-bd_sf"/>
</dbReference>
<reference evidence="8" key="1">
    <citation type="submission" date="2020-05" db="EMBL/GenBank/DDBJ databases">
        <authorList>
            <person name="Chiriac C."/>
            <person name="Salcher M."/>
            <person name="Ghai R."/>
            <person name="Kavagutti S V."/>
        </authorList>
    </citation>
    <scope>NUCLEOTIDE SEQUENCE</scope>
</reference>
<dbReference type="GO" id="GO:0000156">
    <property type="term" value="F:phosphorelay response regulator activity"/>
    <property type="evidence" value="ECO:0007669"/>
    <property type="project" value="TreeGrafter"/>
</dbReference>
<accession>A0A6J7IAH0</accession>
<dbReference type="EMBL" id="CAFBMW010000006">
    <property type="protein sequence ID" value="CAB4927476.1"/>
    <property type="molecule type" value="Genomic_DNA"/>
</dbReference>
<dbReference type="InterPro" id="IPR001867">
    <property type="entry name" value="OmpR/PhoB-type_DNA-bd"/>
</dbReference>
<feature type="domain" description="Response regulatory" evidence="6">
    <location>
        <begin position="5"/>
        <end position="118"/>
    </location>
</feature>
<keyword evidence="2" id="KW-0805">Transcription regulation</keyword>
<evidence type="ECO:0000256" key="3">
    <source>
        <dbReference type="ARBA" id="ARBA00023125"/>
    </source>
</evidence>
<keyword evidence="4" id="KW-0804">Transcription</keyword>
<evidence type="ECO:0000256" key="1">
    <source>
        <dbReference type="ARBA" id="ARBA00022553"/>
    </source>
</evidence>
<dbReference type="SUPFAM" id="SSF52172">
    <property type="entry name" value="CheY-like"/>
    <property type="match status" value="1"/>
</dbReference>
<dbReference type="AlphaFoldDB" id="A0A6J7IAH0"/>
<dbReference type="GO" id="GO:0032993">
    <property type="term" value="C:protein-DNA complex"/>
    <property type="evidence" value="ECO:0007669"/>
    <property type="project" value="TreeGrafter"/>
</dbReference>
<evidence type="ECO:0000259" key="7">
    <source>
        <dbReference type="PROSITE" id="PS51755"/>
    </source>
</evidence>
<dbReference type="SMART" id="SM00862">
    <property type="entry name" value="Trans_reg_C"/>
    <property type="match status" value="1"/>
</dbReference>
<dbReference type="PANTHER" id="PTHR48111:SF4">
    <property type="entry name" value="DNA-BINDING DUAL TRANSCRIPTIONAL REGULATOR OMPR"/>
    <property type="match status" value="1"/>
</dbReference>